<name>A0ABR3F6L8_9AGAR</name>
<dbReference type="EMBL" id="JBAHYK010000861">
    <property type="protein sequence ID" value="KAL0570863.1"/>
    <property type="molecule type" value="Genomic_DNA"/>
</dbReference>
<sequence length="295" mass="34058">MMLNRNSDYFMGPDWELVVFQVEDELFRVPKYHFARNPHPPFKDMFSLPQSPSDSFFEGKSEEKPIVLEQISKVDFEAFLSVLYPRYPKTVFQGEYITKTWLSVLRLASMWNFLALRKLAIYRLSLKADFSTFDRILVAREFGVPQFFLDGVITFVLDTSQEIADPEGQKLGLSTALALYRFRGKIWPKRIGSSVSYYDVKTAISDNFEEIFGAGMRGTADMNDAYDQDHEASGTCNKEVSDLEALYEAIPTLRSAIVNDLGRFGFRRIYQEVLGSRYKFSWSLTEPLKLDFPLH</sequence>
<dbReference type="Gene3D" id="3.30.710.10">
    <property type="entry name" value="Potassium Channel Kv1.1, Chain A"/>
    <property type="match status" value="1"/>
</dbReference>
<reference evidence="1 2" key="1">
    <citation type="submission" date="2024-02" db="EMBL/GenBank/DDBJ databases">
        <title>A draft genome for the cacao thread blight pathogen Marasmius crinis-equi.</title>
        <authorList>
            <person name="Cohen S.P."/>
            <person name="Baruah I.K."/>
            <person name="Amoako-Attah I."/>
            <person name="Bukari Y."/>
            <person name="Meinhardt L.W."/>
            <person name="Bailey B.A."/>
        </authorList>
    </citation>
    <scope>NUCLEOTIDE SEQUENCE [LARGE SCALE GENOMIC DNA]</scope>
    <source>
        <strain evidence="1 2">GH-76</strain>
    </source>
</reference>
<protein>
    <recommendedName>
        <fullName evidence="3">BTB domain-containing protein</fullName>
    </recommendedName>
</protein>
<dbReference type="InterPro" id="IPR011333">
    <property type="entry name" value="SKP1/BTB/POZ_sf"/>
</dbReference>
<dbReference type="Proteomes" id="UP001465976">
    <property type="component" value="Unassembled WGS sequence"/>
</dbReference>
<evidence type="ECO:0000313" key="1">
    <source>
        <dbReference type="EMBL" id="KAL0570863.1"/>
    </source>
</evidence>
<evidence type="ECO:0008006" key="3">
    <source>
        <dbReference type="Google" id="ProtNLM"/>
    </source>
</evidence>
<organism evidence="1 2">
    <name type="scientific">Marasmius crinis-equi</name>
    <dbReference type="NCBI Taxonomy" id="585013"/>
    <lineage>
        <taxon>Eukaryota</taxon>
        <taxon>Fungi</taxon>
        <taxon>Dikarya</taxon>
        <taxon>Basidiomycota</taxon>
        <taxon>Agaricomycotina</taxon>
        <taxon>Agaricomycetes</taxon>
        <taxon>Agaricomycetidae</taxon>
        <taxon>Agaricales</taxon>
        <taxon>Marasmiineae</taxon>
        <taxon>Marasmiaceae</taxon>
        <taxon>Marasmius</taxon>
    </lineage>
</organism>
<accession>A0ABR3F6L8</accession>
<proteinExistence type="predicted"/>
<keyword evidence="2" id="KW-1185">Reference proteome</keyword>
<gene>
    <name evidence="1" type="ORF">V5O48_011088</name>
</gene>
<evidence type="ECO:0000313" key="2">
    <source>
        <dbReference type="Proteomes" id="UP001465976"/>
    </source>
</evidence>
<comment type="caution">
    <text evidence="1">The sequence shown here is derived from an EMBL/GenBank/DDBJ whole genome shotgun (WGS) entry which is preliminary data.</text>
</comment>